<dbReference type="Pfam" id="PF00528">
    <property type="entry name" value="BPD_transp_1"/>
    <property type="match status" value="1"/>
</dbReference>
<evidence type="ECO:0000256" key="2">
    <source>
        <dbReference type="ARBA" id="ARBA00022448"/>
    </source>
</evidence>
<dbReference type="AlphaFoldDB" id="S5DQQ1"/>
<dbReference type="GO" id="GO:0055085">
    <property type="term" value="P:transmembrane transport"/>
    <property type="evidence" value="ECO:0007669"/>
    <property type="project" value="InterPro"/>
</dbReference>
<organism evidence="9">
    <name type="scientific">Candidatus Actinomarina minuta</name>
    <dbReference type="NCBI Taxonomy" id="1389454"/>
    <lineage>
        <taxon>Bacteria</taxon>
        <taxon>Bacillati</taxon>
        <taxon>Actinomycetota</taxon>
        <taxon>Actinomycetes</taxon>
        <taxon>Candidatus Actinomarinidae</taxon>
        <taxon>Candidatus Actinomarinales</taxon>
        <taxon>Candidatus Actinomarineae</taxon>
        <taxon>Candidatus Actinomarinaceae</taxon>
        <taxon>Candidatus Actinomarina</taxon>
    </lineage>
</organism>
<sequence length="299" mass="33147">MNNQVQKWYDKPISKIILVSISLTWVLPYFGFVLSSFRPGDSIKRVSWWSSIATGDFIREFTFDNYSEILFAENLSRSFFNSFAVTIPSTIIPITIAAFAAYAFAFIDFKGKDLAFLFVVAMMIVPLQMSLIPLIKLFSKGAVLFGVTVIPELSINGTFVAVWFAHTGFGLPLATFLLRDFMMGLPKSVIESAKIDGASHLTTFFKLALPLSVAGIAAFATFQFLWVYNDFLVANVFLGIRPQNLVVTSHVAQLTVGNYGEAWHLRTSGAVISMIVPLIVFFSLQRFFIRGLIGGAVKG</sequence>
<evidence type="ECO:0000259" key="8">
    <source>
        <dbReference type="PROSITE" id="PS50928"/>
    </source>
</evidence>
<feature type="transmembrane region" description="Helical" evidence="7">
    <location>
        <begin position="12"/>
        <end position="32"/>
    </location>
</feature>
<dbReference type="PANTHER" id="PTHR43744:SF4">
    <property type="entry name" value="OSMOPROTECTIVE COMPOUNDS UPTAKE PERMEASE PROTEIN GGTD"/>
    <property type="match status" value="1"/>
</dbReference>
<dbReference type="EMBL" id="KC811147">
    <property type="protein sequence ID" value="AGQ19963.1"/>
    <property type="molecule type" value="Genomic_DNA"/>
</dbReference>
<evidence type="ECO:0000313" key="9">
    <source>
        <dbReference type="EMBL" id="AGQ19963.1"/>
    </source>
</evidence>
<comment type="similarity">
    <text evidence="7">Belongs to the binding-protein-dependent transport system permease family.</text>
</comment>
<feature type="domain" description="ABC transmembrane type-1" evidence="8">
    <location>
        <begin position="79"/>
        <end position="284"/>
    </location>
</feature>
<keyword evidence="3" id="KW-1003">Cell membrane</keyword>
<feature type="transmembrane region" description="Helical" evidence="7">
    <location>
        <begin position="155"/>
        <end position="178"/>
    </location>
</feature>
<accession>S5DQQ1</accession>
<dbReference type="PROSITE" id="PS50928">
    <property type="entry name" value="ABC_TM1"/>
    <property type="match status" value="1"/>
</dbReference>
<protein>
    <submittedName>
        <fullName evidence="9">ABC-type sugar transport system, permease component</fullName>
    </submittedName>
</protein>
<evidence type="ECO:0000256" key="5">
    <source>
        <dbReference type="ARBA" id="ARBA00022989"/>
    </source>
</evidence>
<reference evidence="9" key="1">
    <citation type="journal article" date="2013" name="Sci. Rep.">
        <title>Metagenomics uncovers a new group of low GC and ultra-small marine Actinobacteria.</title>
        <authorList>
            <person name="Ghai R."/>
            <person name="Mizuno C.M."/>
            <person name="Picazo A."/>
            <person name="Camacho A."/>
            <person name="Rodriguez-Valera F."/>
        </authorList>
    </citation>
    <scope>NUCLEOTIDE SEQUENCE</scope>
</reference>
<evidence type="ECO:0000256" key="4">
    <source>
        <dbReference type="ARBA" id="ARBA00022692"/>
    </source>
</evidence>
<name>S5DQQ1_9ACTN</name>
<evidence type="ECO:0000256" key="6">
    <source>
        <dbReference type="ARBA" id="ARBA00023136"/>
    </source>
</evidence>
<feature type="transmembrane region" description="Helical" evidence="7">
    <location>
        <begin position="83"/>
        <end position="107"/>
    </location>
</feature>
<keyword evidence="6 7" id="KW-0472">Membrane</keyword>
<dbReference type="GO" id="GO:0005886">
    <property type="term" value="C:plasma membrane"/>
    <property type="evidence" value="ECO:0007669"/>
    <property type="project" value="UniProtKB-SubCell"/>
</dbReference>
<dbReference type="PANTHER" id="PTHR43744">
    <property type="entry name" value="ABC TRANSPORTER PERMEASE PROTEIN MG189-RELATED-RELATED"/>
    <property type="match status" value="1"/>
</dbReference>
<proteinExistence type="inferred from homology"/>
<evidence type="ECO:0000256" key="1">
    <source>
        <dbReference type="ARBA" id="ARBA00004651"/>
    </source>
</evidence>
<comment type="subcellular location">
    <subcellularLocation>
        <location evidence="1 7">Cell membrane</location>
        <topology evidence="1 7">Multi-pass membrane protein</topology>
    </subcellularLocation>
</comment>
<feature type="transmembrane region" description="Helical" evidence="7">
    <location>
        <begin position="114"/>
        <end position="135"/>
    </location>
</feature>
<keyword evidence="2 7" id="KW-0813">Transport</keyword>
<dbReference type="Gene3D" id="1.10.3720.10">
    <property type="entry name" value="MetI-like"/>
    <property type="match status" value="1"/>
</dbReference>
<dbReference type="SUPFAM" id="SSF161098">
    <property type="entry name" value="MetI-like"/>
    <property type="match status" value="1"/>
</dbReference>
<evidence type="ECO:0000256" key="3">
    <source>
        <dbReference type="ARBA" id="ARBA00022475"/>
    </source>
</evidence>
<dbReference type="InterPro" id="IPR000515">
    <property type="entry name" value="MetI-like"/>
</dbReference>
<keyword evidence="4 7" id="KW-0812">Transmembrane</keyword>
<feature type="transmembrane region" description="Helical" evidence="7">
    <location>
        <begin position="263"/>
        <end position="284"/>
    </location>
</feature>
<dbReference type="CDD" id="cd06261">
    <property type="entry name" value="TM_PBP2"/>
    <property type="match status" value="1"/>
</dbReference>
<keyword evidence="9" id="KW-0762">Sugar transport</keyword>
<keyword evidence="5 7" id="KW-1133">Transmembrane helix</keyword>
<evidence type="ECO:0000256" key="7">
    <source>
        <dbReference type="RuleBase" id="RU363032"/>
    </source>
</evidence>
<dbReference type="InterPro" id="IPR035906">
    <property type="entry name" value="MetI-like_sf"/>
</dbReference>
<feature type="transmembrane region" description="Helical" evidence="7">
    <location>
        <begin position="207"/>
        <end position="228"/>
    </location>
</feature>